<evidence type="ECO:0000256" key="11">
    <source>
        <dbReference type="PROSITE-ProRule" id="PRU00047"/>
    </source>
</evidence>
<evidence type="ECO:0000256" key="7">
    <source>
        <dbReference type="ARBA" id="ARBA00022989"/>
    </source>
</evidence>
<keyword evidence="11" id="KW-0862">Zinc</keyword>
<comment type="subcellular location">
    <subcellularLocation>
        <location evidence="10">Endomembrane system</location>
        <topology evidence="10">Single-pass membrane protein</topology>
    </subcellularLocation>
    <subcellularLocation>
        <location evidence="1">Golgi apparatus membrane</location>
    </subcellularLocation>
    <subcellularLocation>
        <location evidence="2">Membrane</location>
        <topology evidence="2">Single-pass type II membrane protein</topology>
    </subcellularLocation>
</comment>
<organism evidence="17 18">
    <name type="scientific">Symbiodinium natans</name>
    <dbReference type="NCBI Taxonomy" id="878477"/>
    <lineage>
        <taxon>Eukaryota</taxon>
        <taxon>Sar</taxon>
        <taxon>Alveolata</taxon>
        <taxon>Dinophyceae</taxon>
        <taxon>Suessiales</taxon>
        <taxon>Symbiodiniaceae</taxon>
        <taxon>Symbiodinium</taxon>
    </lineage>
</organism>
<dbReference type="InterPro" id="IPR022751">
    <property type="entry name" value="Alpha_mannosyltransferase"/>
</dbReference>
<feature type="compositionally biased region" description="Polar residues" evidence="12">
    <location>
        <begin position="1353"/>
        <end position="1372"/>
    </location>
</feature>
<feature type="compositionally biased region" description="Basic and acidic residues" evidence="12">
    <location>
        <begin position="1055"/>
        <end position="1071"/>
    </location>
</feature>
<dbReference type="GO" id="GO:0008270">
    <property type="term" value="F:zinc ion binding"/>
    <property type="evidence" value="ECO:0007669"/>
    <property type="project" value="UniProtKB-KW"/>
</dbReference>
<dbReference type="InterPro" id="IPR029044">
    <property type="entry name" value="Nucleotide-diphossugar_trans"/>
</dbReference>
<keyword evidence="9" id="KW-0472">Membrane</keyword>
<dbReference type="InterPro" id="IPR001878">
    <property type="entry name" value="Znf_CCHC"/>
</dbReference>
<dbReference type="EMBL" id="CAJNDS010002244">
    <property type="protein sequence ID" value="CAE7390028.1"/>
    <property type="molecule type" value="Genomic_DNA"/>
</dbReference>
<evidence type="ECO:0000313" key="18">
    <source>
        <dbReference type="Proteomes" id="UP000604046"/>
    </source>
</evidence>
<feature type="compositionally biased region" description="Basic and acidic residues" evidence="12">
    <location>
        <begin position="2705"/>
        <end position="2714"/>
    </location>
</feature>
<evidence type="ECO:0000256" key="6">
    <source>
        <dbReference type="ARBA" id="ARBA00022968"/>
    </source>
</evidence>
<dbReference type="PANTHER" id="PTHR31646:SF1">
    <property type="entry name" value="ALPHA-1,2-MANNOSYLTRANSFERASE MNN2"/>
    <property type="match status" value="1"/>
</dbReference>
<feature type="region of interest" description="Disordered" evidence="12">
    <location>
        <begin position="1394"/>
        <end position="1437"/>
    </location>
</feature>
<keyword evidence="8" id="KW-0333">Golgi apparatus</keyword>
<feature type="compositionally biased region" description="Low complexity" evidence="12">
    <location>
        <begin position="2665"/>
        <end position="2676"/>
    </location>
</feature>
<dbReference type="Pfam" id="PF11051">
    <property type="entry name" value="Mannosyl_trans3"/>
    <property type="match status" value="1"/>
</dbReference>
<dbReference type="InterPro" id="IPR036116">
    <property type="entry name" value="FN3_sf"/>
</dbReference>
<keyword evidence="18" id="KW-1185">Reference proteome</keyword>
<dbReference type="InterPro" id="IPR036397">
    <property type="entry name" value="RNaseH_sf"/>
</dbReference>
<feature type="region of interest" description="Disordered" evidence="12">
    <location>
        <begin position="991"/>
        <end position="1017"/>
    </location>
</feature>
<evidence type="ECO:0000256" key="13">
    <source>
        <dbReference type="SAM" id="SignalP"/>
    </source>
</evidence>
<evidence type="ECO:0000313" key="17">
    <source>
        <dbReference type="EMBL" id="CAE7390028.1"/>
    </source>
</evidence>
<gene>
    <name evidence="17" type="primary">RE1</name>
    <name evidence="17" type="ORF">SNAT2548_LOCUS21259</name>
</gene>
<proteinExistence type="inferred from homology"/>
<feature type="compositionally biased region" description="Acidic residues" evidence="12">
    <location>
        <begin position="1002"/>
        <end position="1012"/>
    </location>
</feature>
<evidence type="ECO:0000256" key="9">
    <source>
        <dbReference type="ARBA" id="ARBA00023136"/>
    </source>
</evidence>
<dbReference type="InterPro" id="IPR005123">
    <property type="entry name" value="Oxoglu/Fe-dep_dioxygenase_dom"/>
</dbReference>
<evidence type="ECO:0000256" key="8">
    <source>
        <dbReference type="ARBA" id="ARBA00023034"/>
    </source>
</evidence>
<dbReference type="GO" id="GO:0015074">
    <property type="term" value="P:DNA integration"/>
    <property type="evidence" value="ECO:0007669"/>
    <property type="project" value="InterPro"/>
</dbReference>
<evidence type="ECO:0000259" key="15">
    <source>
        <dbReference type="PROSITE" id="PS50994"/>
    </source>
</evidence>
<keyword evidence="6" id="KW-0735">Signal-anchor</keyword>
<accession>A0A812QI35</accession>
<feature type="region of interest" description="Disordered" evidence="12">
    <location>
        <begin position="1055"/>
        <end position="1091"/>
    </location>
</feature>
<comment type="similarity">
    <text evidence="3">Belongs to the MNN1/MNT family.</text>
</comment>
<dbReference type="GO" id="GO:0003676">
    <property type="term" value="F:nucleic acid binding"/>
    <property type="evidence" value="ECO:0007669"/>
    <property type="project" value="InterPro"/>
</dbReference>
<keyword evidence="11" id="KW-0863">Zinc-finger</keyword>
<feature type="compositionally biased region" description="Basic and acidic residues" evidence="12">
    <location>
        <begin position="2604"/>
        <end position="2615"/>
    </location>
</feature>
<evidence type="ECO:0000256" key="3">
    <source>
        <dbReference type="ARBA" id="ARBA00009105"/>
    </source>
</evidence>
<feature type="region of interest" description="Disordered" evidence="12">
    <location>
        <begin position="1673"/>
        <end position="1692"/>
    </location>
</feature>
<dbReference type="SUPFAM" id="SSF53448">
    <property type="entry name" value="Nucleotide-diphospho-sugar transferases"/>
    <property type="match status" value="1"/>
</dbReference>
<feature type="domain" description="CCHC-type" evidence="14">
    <location>
        <begin position="1100"/>
        <end position="1115"/>
    </location>
</feature>
<dbReference type="InterPro" id="IPR001584">
    <property type="entry name" value="Integrase_cat-core"/>
</dbReference>
<dbReference type="SUPFAM" id="SSF57756">
    <property type="entry name" value="Retrovirus zinc finger-like domains"/>
    <property type="match status" value="1"/>
</dbReference>
<feature type="compositionally biased region" description="Basic and acidic residues" evidence="12">
    <location>
        <begin position="1337"/>
        <end position="1349"/>
    </location>
</feature>
<keyword evidence="4" id="KW-0808">Transferase</keyword>
<dbReference type="PROSITE" id="PS50994">
    <property type="entry name" value="INTEGRASE"/>
    <property type="match status" value="1"/>
</dbReference>
<evidence type="ECO:0000256" key="12">
    <source>
        <dbReference type="SAM" id="MobiDB-lite"/>
    </source>
</evidence>
<dbReference type="InterPro" id="IPR036875">
    <property type="entry name" value="Znf_CCHC_sf"/>
</dbReference>
<feature type="region of interest" description="Disordered" evidence="12">
    <location>
        <begin position="1333"/>
        <end position="1372"/>
    </location>
</feature>
<feature type="compositionally biased region" description="Pro residues" evidence="12">
    <location>
        <begin position="2642"/>
        <end position="2653"/>
    </location>
</feature>
<dbReference type="SUPFAM" id="SSF49265">
    <property type="entry name" value="Fibronectin type III"/>
    <property type="match status" value="1"/>
</dbReference>
<feature type="compositionally biased region" description="Low complexity" evidence="12">
    <location>
        <begin position="2730"/>
        <end position="2751"/>
    </location>
</feature>
<feature type="compositionally biased region" description="Gly residues" evidence="12">
    <location>
        <begin position="1073"/>
        <end position="1083"/>
    </location>
</feature>
<evidence type="ECO:0000259" key="16">
    <source>
        <dbReference type="PROSITE" id="PS51471"/>
    </source>
</evidence>
<dbReference type="GO" id="GO:0046354">
    <property type="term" value="P:mannan biosynthetic process"/>
    <property type="evidence" value="ECO:0007669"/>
    <property type="project" value="TreeGrafter"/>
</dbReference>
<keyword evidence="7" id="KW-1133">Transmembrane helix</keyword>
<feature type="signal peptide" evidence="13">
    <location>
        <begin position="1"/>
        <end position="33"/>
    </location>
</feature>
<evidence type="ECO:0000256" key="2">
    <source>
        <dbReference type="ARBA" id="ARBA00004606"/>
    </source>
</evidence>
<dbReference type="OrthoDB" id="422540at2759"/>
<evidence type="ECO:0000256" key="5">
    <source>
        <dbReference type="ARBA" id="ARBA00022692"/>
    </source>
</evidence>
<comment type="caution">
    <text evidence="17">The sequence shown here is derived from an EMBL/GenBank/DDBJ whole genome shotgun (WGS) entry which is preliminary data.</text>
</comment>
<dbReference type="PANTHER" id="PTHR31646">
    <property type="entry name" value="ALPHA-1,2-MANNOSYLTRANSFERASE MNN2"/>
    <property type="match status" value="1"/>
</dbReference>
<evidence type="ECO:0000259" key="14">
    <source>
        <dbReference type="PROSITE" id="PS50158"/>
    </source>
</evidence>
<keyword evidence="5" id="KW-0812">Transmembrane</keyword>
<reference evidence="17" key="1">
    <citation type="submission" date="2021-02" db="EMBL/GenBank/DDBJ databases">
        <authorList>
            <person name="Dougan E. K."/>
            <person name="Rhodes N."/>
            <person name="Thang M."/>
            <person name="Chan C."/>
        </authorList>
    </citation>
    <scope>NUCLEOTIDE SEQUENCE</scope>
</reference>
<dbReference type="SUPFAM" id="SSF53098">
    <property type="entry name" value="Ribonuclease H-like"/>
    <property type="match status" value="1"/>
</dbReference>
<dbReference type="GO" id="GO:0000139">
    <property type="term" value="C:Golgi membrane"/>
    <property type="evidence" value="ECO:0007669"/>
    <property type="project" value="UniProtKB-SubCell"/>
</dbReference>
<dbReference type="GO" id="GO:0000026">
    <property type="term" value="F:alpha-1,2-mannosyltransferase activity"/>
    <property type="evidence" value="ECO:0007669"/>
    <property type="project" value="TreeGrafter"/>
</dbReference>
<dbReference type="InterPro" id="IPR012337">
    <property type="entry name" value="RNaseH-like_sf"/>
</dbReference>
<dbReference type="SMART" id="SM00343">
    <property type="entry name" value="ZnF_C2HC"/>
    <property type="match status" value="1"/>
</dbReference>
<name>A0A812QI35_9DINO</name>
<protein>
    <submittedName>
        <fullName evidence="17">RE1 protein</fullName>
    </submittedName>
</protein>
<evidence type="ECO:0000256" key="4">
    <source>
        <dbReference type="ARBA" id="ARBA00022679"/>
    </source>
</evidence>
<evidence type="ECO:0000256" key="10">
    <source>
        <dbReference type="ARBA" id="ARBA00037847"/>
    </source>
</evidence>
<evidence type="ECO:0000256" key="1">
    <source>
        <dbReference type="ARBA" id="ARBA00004394"/>
    </source>
</evidence>
<feature type="domain" description="Integrase catalytic" evidence="15">
    <location>
        <begin position="2263"/>
        <end position="2433"/>
    </location>
</feature>
<feature type="region of interest" description="Disordered" evidence="12">
    <location>
        <begin position="2590"/>
        <end position="2764"/>
    </location>
</feature>
<feature type="domain" description="Fe2OG dioxygenase" evidence="16">
    <location>
        <begin position="2002"/>
        <end position="2122"/>
    </location>
</feature>
<dbReference type="PROSITE" id="PS50158">
    <property type="entry name" value="ZF_CCHC"/>
    <property type="match status" value="1"/>
</dbReference>
<dbReference type="PROSITE" id="PS51471">
    <property type="entry name" value="FE2OG_OXY"/>
    <property type="match status" value="1"/>
</dbReference>
<dbReference type="Proteomes" id="UP000604046">
    <property type="component" value="Unassembled WGS sequence"/>
</dbReference>
<keyword evidence="11" id="KW-0479">Metal-binding</keyword>
<feature type="chain" id="PRO_5032475908" evidence="13">
    <location>
        <begin position="34"/>
        <end position="3437"/>
    </location>
</feature>
<sequence length="3437" mass="385774">MASCKHTPRCRIHSSKPGVFAFWWALTTRRVLADTDDTFCSHSMTREECRQHLPTEAEALQNFMDELGRAPMPQPGSFEGRGIVMSGGPMHVLQALANLEVLRTELKSGMPVEFWHAFELEPIHCTALASRGAKCRQLQVPGVYRQFETVLPSIMASSFQEILWLDTDITLLYRPEELFETPQYQNTGALFWPDHWSFDCRPWGQSSWPGHVALKLLQLKHNASDMQYAQEHETGHFLINREKHWKPICLANYLASRDFFTRVLHGYKDVFRLAFLKLNASNWFCPVRPGLIGGFLKNGLFLQGGLVQFWPAGDLFGTGPYGRDVPLYIHQKKVPGNIWVDVLTFGTPLGTCISYQLLPFDPFTPGDRNLWQVGVTDLTLGEKISRCGQIWDAAYYRARDNLRPFLSDESQGKLEPKRNTKVTSDFKTLVEGCRCDYDDNLILHVLTVWQRVGEKKVSTIDATTCQPVLQQFEWDTCAVGYISLAVLCSQLLLNTDPGNAAKAKDVVRKLLPSVTACLPKTLWPLKLEDLQHFLESQDRLIFPGDFAFKPQQVAKFPPSIRRNAWPEHGMTVRPNLAHQTYSSCRFCCDPDLGQQMRGVCFDSIFTEDRCCRSKNAKSAGNFRFEIGARTNGRHILRFDFVVQNETGEVVQEFSTDVSEEDDLGAYYPISFKFFGDGSWWTRPPHRHADPWERPLLDVPEAWVHSMWFPMSGGLIRAPGYRVDRWLHTGYFLQAVDLRDPLTDMLALLPDYQWRVAHRLSFHNIRAWLLQEDASLRQTRWERLRLSTSSPLASDLAVGAAAVIAREVLLVPVHGGKAQDALEATRATTAWNKQTDVPLFRRAEKVLRTLGWDMQVDFEHLTETQLISEHYLECILQIIEMKAGVREDDERRQAYKGVMHDSGRRRDETLAQYAMRRLRDFTRTASHGLHLPSELKATMLREGSGLSEQGLQNLTALMQGEDHNVDRLAATLARMDVRSDRVVAFQHEGDVRNENSSFLAEEERSESDDDGSESSERELWDETVLHGLSDMNFTEEQAALVFALVENRPPFKKRTWKENKKFKAERRKDRGSFSKGGDGRGSGTVGSKPKWSKEQLKKISRCRTCGKKGHWSEDCRLAKDGVPDVSKVTGFCYLGPAEGGGSTHYSYAVHMADSDLMKGEKQLGPWAFLSIPPGMAILDIGATQDIIGKAALSALECELAGKGLKTVEIPGCMVKFIVIDTPVPPLLSVGFLAHLGTTMDLTTDEVCFKGIGVNMPMVKLPSGHRAVPLVQWDGTYFPVPETAKQQFKLSDDAFMKSQASSRYIRSSCFAPMSCKSEQFSGLEMELTSGSLPCQQEQVHADPKPLVEASRKPLNRSSRGTLSPLATTSAAQMGNISDSVSQKFDIPSRVDKHGQLVSLDERRGGQLSDDAVAPADASRATNVGDDSGELRQAGLDGNHAKEPRIGEEEVFGGRRAGAWEVPPSSSSHSACQPIRHLVRVPPVLGQDFVCAQVPKIQSKGQSRAASLGVTTTNPVPNEPIPPELNYTLKAMLSGFQEMSHTLRDLARGQGQMLLMMQQGTQMDISGMTPVQVSEMVNKTVAQQMQVDEALAWCAVTSQLLSWQQLSPGFQQAIRHEGGDESCWAVHYRVPEDWRDLNYTHQLPTWLQAPWVAITEEPKVSEEIVWHDCRDEQGLLQERGPGASSRGSDQGGGHRREWVCTKGVNFVQRHRDPAFPLLGYDENLVRSSVGPYWVLRAPRLQGWFTTEEMDCPAKEVETASEKLVQMAREQRRATSPLQLDYMELFQSTATGAALRRDGIRVLPEQEGFTAAAGWRIEKKEHRSKLREVLDQRRPAFVFISLSDEGNEISDCLRQGLGLEVMKRQVDEGRFFLSKLDFNVMNRLRRQGEWSALLQDPEVCLASSTRGWWMTNHPEMHASLVSDETILFERPLSSMRSSPSSQEEAREEECLAKQLLRDQDFSMGSCLRLLNSTRWPASSRRRSGDREDVVYAALGQFSHGKFSGITKHTLLIENTVRYLNGFMTYHGALGPRSSLAISRNNRMPRHRDVNNTHQNYSIALGKFSGGELWTEKENGKVMREVGSKVTVAGELQRHRKKMVEFDPKRFHGVEPWQGDRWSITAFRTRSVDGLDVAGRERLQRLGFQVEGYNPGSHYEDKFVDKMRDFSRSWTTSCANNMPLASFPATIEEEMEEDIQAHPRGQGPEEVLSEAQKNLVRKLHVNTGHPPRDRFLRTLRAAGALDSVLKYVRDKFVCENCAIRQGPDHRRKAQCPRTFAFNRILSIDVFYVPFKETSVAVLNMVCHGTGYQVAQRIEASSGTPSAAATWKAFLQSWVRFLGPPYMVITDGGNEFHGIFERGLEQLGILQHTTAPESPWQNSKAERHGGWLKQKLKQEIQSGQCVMSSLSELDDFLSQLTAAKNRWYNSGGYTPTQLVFGELPRVPGELLSEDPGGLVPLADAFHDPGGLDEAGVEFRRRAELREKARQLAMQAVSKDVIQRAAKTSMVPTRTWSPGQWVYCFRRGKAGDTLHPTPRWVGPGLVVLANKSVIWVAMRTRLWRCSPEQLRSAFPSEVLGRQIASDPDMGELLRQVVSGGQAGAVDVSREGPPTGEDHLRPVERVTEGVPLPRLEPTATGVVPEDPAMIPSEVPVPPGLLPVPHLPRGGQPVRQVSGSTAGSRRSSTQEPAQEPESSEGLFPVPEEGAEPPYGDMETSRADREDPALPEPRPLKVPRIKESGSVSPEPQASSSSTSATPNPTVEESTRAPGTPIGRLLDMVQRGRSEPGPEEGPPPDENFSLFAMDEEGAWSLVASRADEVDMRQLCQKEQALFKESDELEWSAILKTKAVRVIKGLEARKMREMYPERVLNGTLTTFAPTPATEGMMAFMQVGINLRHRFVFSDVKNAFCQSDKLRRSKGPIFAEPCEGLHLEPGSLIVVEVPVYGLDDAPAAWRNTVTNFLTTEGFIRNVVEPCWWMKFDKQGNNVTQVLIEVDDFIISMAEHLREEVRKKFEARFHFGKWEEDQAEYAGRRVRVLEDRVLVDQEKYILEQIQPVLLPKGRRSEPKSDLTKEEFQSFRSAIYKVNWVAKETRPEVCGTASLMASKLTTATVEDVLILNKNINFLRSTAARPLVIWQFSAKEMSFVAVSDAGGTGSKYDSLDEVGLPADSTQGAWIVLTSEHLPVGNQRIRASPMAWRSSKLKRKVFSTFGGETQAMLQAINEVDWLQIMIRDAVFHDVELKQWRNSLSPHMVVMRGDIQARKQPQCAVTDAKSLYDCLMKEHPQGKQDRKAALELAIIVKDLQETASMVRWVPHQKMIVDALTKADPLKANGAMAEFLKTGTLSLVDVAEELKNRASDSRSFGDLLPGEQYSMKARVINAVGPSQWSPEGALVRMPADVPNEPMPLSSELTSLEFIEVKWKPPHDNGAEIERYEIRRLVAQIFQNH</sequence>
<dbReference type="Gene3D" id="3.30.420.10">
    <property type="entry name" value="Ribonuclease H-like superfamily/Ribonuclease H"/>
    <property type="match status" value="1"/>
</dbReference>
<keyword evidence="13" id="KW-0732">Signal</keyword>